<dbReference type="BioCyc" id="SESP1179773:BN6_RS30285-MONOMER"/>
<gene>
    <name evidence="2" type="ordered locus">BN6_62880</name>
</gene>
<sequence length="679" mass="74855">MTSRWCEAVCDGRSPLGSWITARRLRGNSVPPPRSHADEVRPEGIVLALIRGSADDLLAEARAGRLHTRLQEQAGHVIGTRAGVGEVNSWQRSLPILLQHVADAGLGETEVLLEHQLPHSKQRIDAVLCGVHPRTAEHCFVFVELKQWSAAELHIDAVLNVSGLPGRHLHPVEQVRGYCQYVVDHTPGLVERPRAVRGLAYLHNARRADVASLLDHRVDDYGQMFTMEDGAKLVSHLRSILDPAAGRVAALAAGDEFLNFEHRPTKPLLTLAAQEIQDREQFVLLDEQKVAYELVLNAVERSRAAQTRTVVVVEGGPGSGKSVIALSLLGELARRGLAVHHATGSKAFTQTMRKYAARGNPRVKGLFKYFNSYVGSNPRDLDVVLCDEAHRIRENGVDRFTKKERRERAGRQIDELINIANVPVFLLDENQIVRPGEMGSLAEITAAADALGCKVEVVQLHDQMRCGGSVWYDTWVARLLGLGGSAGPPIPWSKLAGPLDQGITLASASSPASLEAWVLDRQAEHGGVARLTAGYCWNWSDPVGDGAERRLVDDVRIGSWERPWNAKSEGRRAVPGVPESDYWATDPRGFGQVGCVYTAQGFEFDWSGVVFGPDLVRRDGMWSPRRSESKDPLVKRADDLRFAALIKNTYKVLLTRGMRGIAVHSTDRETQEFLEEMTS</sequence>
<keyword evidence="3" id="KW-1185">Reference proteome</keyword>
<organism evidence="2 3">
    <name type="scientific">Saccharothrix espanaensis (strain ATCC 51144 / DSM 44229 / JCM 9112 / NBRC 15066 / NRRL 15764)</name>
    <dbReference type="NCBI Taxonomy" id="1179773"/>
    <lineage>
        <taxon>Bacteria</taxon>
        <taxon>Bacillati</taxon>
        <taxon>Actinomycetota</taxon>
        <taxon>Actinomycetes</taxon>
        <taxon>Pseudonocardiales</taxon>
        <taxon>Pseudonocardiaceae</taxon>
        <taxon>Saccharothrix</taxon>
    </lineage>
</organism>
<reference evidence="2 3" key="1">
    <citation type="journal article" date="2012" name="BMC Genomics">
        <title>Complete genome sequence of Saccharothrix espanaensis DSM 44229T and comparison to the other completely sequenced Pseudonocardiaceae.</title>
        <authorList>
            <person name="Strobel T."/>
            <person name="Al-Dilaimi A."/>
            <person name="Blom J."/>
            <person name="Gessner A."/>
            <person name="Kalinowski J."/>
            <person name="Luzhetska M."/>
            <person name="Puhler A."/>
            <person name="Szczepanowski R."/>
            <person name="Bechthold A."/>
            <person name="Ruckert C."/>
        </authorList>
    </citation>
    <scope>NUCLEOTIDE SEQUENCE [LARGE SCALE GENOMIC DNA]</scope>
    <source>
        <strain evidence="3">ATCC 51144 / DSM 44229 / JCM 9112 / NBRC 15066 / NRRL 15764</strain>
    </source>
</reference>
<dbReference type="CDD" id="cd00009">
    <property type="entry name" value="AAA"/>
    <property type="match status" value="1"/>
</dbReference>
<protein>
    <submittedName>
        <fullName evidence="2">AAA ATPase</fullName>
    </submittedName>
</protein>
<dbReference type="Pfam" id="PF09848">
    <property type="entry name" value="SLFN-g3_helicase"/>
    <property type="match status" value="1"/>
</dbReference>
<dbReference type="InterPro" id="IPR018647">
    <property type="entry name" value="SLFN_3-like_DNA/RNA_helicase"/>
</dbReference>
<dbReference type="EMBL" id="HE804045">
    <property type="protein sequence ID" value="CCH33535.1"/>
    <property type="molecule type" value="Genomic_DNA"/>
</dbReference>
<dbReference type="InterPro" id="IPR027417">
    <property type="entry name" value="P-loop_NTPase"/>
</dbReference>
<dbReference type="KEGG" id="sesp:BN6_62880"/>
<dbReference type="Proteomes" id="UP000006281">
    <property type="component" value="Chromosome"/>
</dbReference>
<dbReference type="eggNOG" id="COG3410">
    <property type="taxonomic scope" value="Bacteria"/>
</dbReference>
<feature type="domain" description="AAA+ ATPase" evidence="1">
    <location>
        <begin position="307"/>
        <end position="461"/>
    </location>
</feature>
<dbReference type="eggNOG" id="COG0507">
    <property type="taxonomic scope" value="Bacteria"/>
</dbReference>
<evidence type="ECO:0000313" key="3">
    <source>
        <dbReference type="Proteomes" id="UP000006281"/>
    </source>
</evidence>
<name>K0JZX0_SACES</name>
<proteinExistence type="predicted"/>
<dbReference type="SMART" id="SM00382">
    <property type="entry name" value="AAA"/>
    <property type="match status" value="1"/>
</dbReference>
<dbReference type="AlphaFoldDB" id="K0JZX0"/>
<evidence type="ECO:0000313" key="2">
    <source>
        <dbReference type="EMBL" id="CCH33535.1"/>
    </source>
</evidence>
<dbReference type="HOGENOM" id="CLU_019642_0_0_11"/>
<dbReference type="SUPFAM" id="SSF52540">
    <property type="entry name" value="P-loop containing nucleoside triphosphate hydrolases"/>
    <property type="match status" value="1"/>
</dbReference>
<evidence type="ECO:0000259" key="1">
    <source>
        <dbReference type="SMART" id="SM00382"/>
    </source>
</evidence>
<accession>K0JZX0</accession>
<dbReference type="PATRIC" id="fig|1179773.3.peg.6336"/>
<dbReference type="STRING" id="1179773.BN6_62880"/>
<dbReference type="Gene3D" id="3.40.50.300">
    <property type="entry name" value="P-loop containing nucleotide triphosphate hydrolases"/>
    <property type="match status" value="1"/>
</dbReference>
<dbReference type="InterPro" id="IPR003593">
    <property type="entry name" value="AAA+_ATPase"/>
</dbReference>